<dbReference type="AlphaFoldDB" id="A0A6H5IQ22"/>
<sequence length="212" mass="23266">MPRDSRLHPNDVRISEKMGGGPMPRGRGRGNPAFRGSGAPGGSPRPPWMDRGGHQRQMPMGNFQPTSPGSNLGPREYIVTRATVKLKADIVLCTVFRISIGYRHVVAYTIIFFQVARVNHDDVDARSSSSRFHELTTSMIREKPKESRSVAVAAAAAVKASSRKFSRRSSSSSSCSSKARIIHESREIDRCLFAVCHREHAAAAVAEASRRP</sequence>
<feature type="compositionally biased region" description="Basic and acidic residues" evidence="1">
    <location>
        <begin position="1"/>
        <end position="16"/>
    </location>
</feature>
<evidence type="ECO:0000313" key="3">
    <source>
        <dbReference type="Proteomes" id="UP000479190"/>
    </source>
</evidence>
<evidence type="ECO:0000256" key="1">
    <source>
        <dbReference type="SAM" id="MobiDB-lite"/>
    </source>
</evidence>
<feature type="region of interest" description="Disordered" evidence="1">
    <location>
        <begin position="1"/>
        <end position="74"/>
    </location>
</feature>
<gene>
    <name evidence="2" type="ORF">TBRA_LOCUS10680</name>
</gene>
<evidence type="ECO:0000313" key="2">
    <source>
        <dbReference type="EMBL" id="CAB0038913.1"/>
    </source>
</evidence>
<accession>A0A6H5IQ22</accession>
<organism evidence="2 3">
    <name type="scientific">Trichogramma brassicae</name>
    <dbReference type="NCBI Taxonomy" id="86971"/>
    <lineage>
        <taxon>Eukaryota</taxon>
        <taxon>Metazoa</taxon>
        <taxon>Ecdysozoa</taxon>
        <taxon>Arthropoda</taxon>
        <taxon>Hexapoda</taxon>
        <taxon>Insecta</taxon>
        <taxon>Pterygota</taxon>
        <taxon>Neoptera</taxon>
        <taxon>Endopterygota</taxon>
        <taxon>Hymenoptera</taxon>
        <taxon>Apocrita</taxon>
        <taxon>Proctotrupomorpha</taxon>
        <taxon>Chalcidoidea</taxon>
        <taxon>Trichogrammatidae</taxon>
        <taxon>Trichogramma</taxon>
    </lineage>
</organism>
<protein>
    <submittedName>
        <fullName evidence="2">Uncharacterized protein</fullName>
    </submittedName>
</protein>
<name>A0A6H5IQ22_9HYME</name>
<dbReference type="Proteomes" id="UP000479190">
    <property type="component" value="Unassembled WGS sequence"/>
</dbReference>
<proteinExistence type="predicted"/>
<keyword evidence="3" id="KW-1185">Reference proteome</keyword>
<dbReference type="EMBL" id="CADCXV010000928">
    <property type="protein sequence ID" value="CAB0038913.1"/>
    <property type="molecule type" value="Genomic_DNA"/>
</dbReference>
<reference evidence="2 3" key="1">
    <citation type="submission" date="2020-02" db="EMBL/GenBank/DDBJ databases">
        <authorList>
            <person name="Ferguson B K."/>
        </authorList>
    </citation>
    <scope>NUCLEOTIDE SEQUENCE [LARGE SCALE GENOMIC DNA]</scope>
</reference>